<evidence type="ECO:0000256" key="5">
    <source>
        <dbReference type="ARBA" id="ARBA00022801"/>
    </source>
</evidence>
<evidence type="ECO:0000256" key="3">
    <source>
        <dbReference type="ARBA" id="ARBA00012744"/>
    </source>
</evidence>
<comment type="catalytic activity">
    <reaction evidence="1">
        <text>Hydrolysis of terminal, non-reducing beta-D-glucosyl residues with release of beta-D-glucose.</text>
        <dbReference type="EC" id="3.2.1.21"/>
    </reaction>
</comment>
<comment type="caution">
    <text evidence="8">The sequence shown here is derived from an EMBL/GenBank/DDBJ whole genome shotgun (WGS) entry which is preliminary data.</text>
</comment>
<dbReference type="PANTHER" id="PTHR30620:SF16">
    <property type="entry name" value="LYSOSOMAL BETA GLUCOSIDASE"/>
    <property type="match status" value="1"/>
</dbReference>
<name>X1BWK4_9ZZZZ</name>
<feature type="domain" description="Glycoside hydrolase family 3 C-terminal" evidence="7">
    <location>
        <begin position="5"/>
        <end position="111"/>
    </location>
</feature>
<keyword evidence="4" id="KW-0732">Signal</keyword>
<dbReference type="EC" id="3.2.1.21" evidence="3"/>
<comment type="similarity">
    <text evidence="2">Belongs to the glycosyl hydrolase 3 family.</text>
</comment>
<dbReference type="InterPro" id="IPR036881">
    <property type="entry name" value="Glyco_hydro_3_C_sf"/>
</dbReference>
<sequence length="113" mass="12275">EKPSAEGMGDSDKLVLSQPDADLIDRIRKRSRKVVVIIISGRPLVITDYINMADAWVAAWLPGTEGQGIADVIFGDVPFTGKTPFTWPASMNQIPLGSSDGKPLFLFGFGIER</sequence>
<protein>
    <recommendedName>
        <fullName evidence="3">beta-glucosidase</fullName>
        <ecNumber evidence="3">3.2.1.21</ecNumber>
    </recommendedName>
</protein>
<dbReference type="Pfam" id="PF01915">
    <property type="entry name" value="Glyco_hydro_3_C"/>
    <property type="match status" value="1"/>
</dbReference>
<evidence type="ECO:0000259" key="7">
    <source>
        <dbReference type="Pfam" id="PF01915"/>
    </source>
</evidence>
<dbReference type="GO" id="GO:0008422">
    <property type="term" value="F:beta-glucosidase activity"/>
    <property type="evidence" value="ECO:0007669"/>
    <property type="project" value="UniProtKB-EC"/>
</dbReference>
<dbReference type="Gene3D" id="3.40.50.1700">
    <property type="entry name" value="Glycoside hydrolase family 3 C-terminal domain"/>
    <property type="match status" value="1"/>
</dbReference>
<feature type="non-terminal residue" evidence="8">
    <location>
        <position position="1"/>
    </location>
</feature>
<dbReference type="EMBL" id="BART01014712">
    <property type="protein sequence ID" value="GAG76541.1"/>
    <property type="molecule type" value="Genomic_DNA"/>
</dbReference>
<dbReference type="InterPro" id="IPR051915">
    <property type="entry name" value="Cellulose_Degrad_GH3"/>
</dbReference>
<evidence type="ECO:0000313" key="8">
    <source>
        <dbReference type="EMBL" id="GAG76541.1"/>
    </source>
</evidence>
<proteinExistence type="inferred from homology"/>
<reference evidence="8" key="1">
    <citation type="journal article" date="2014" name="Front. Microbiol.">
        <title>High frequency of phylogenetically diverse reductive dehalogenase-homologous genes in deep subseafloor sedimentary metagenomes.</title>
        <authorList>
            <person name="Kawai M."/>
            <person name="Futagami T."/>
            <person name="Toyoda A."/>
            <person name="Takaki Y."/>
            <person name="Nishi S."/>
            <person name="Hori S."/>
            <person name="Arai W."/>
            <person name="Tsubouchi T."/>
            <person name="Morono Y."/>
            <person name="Uchiyama I."/>
            <person name="Ito T."/>
            <person name="Fujiyama A."/>
            <person name="Inagaki F."/>
            <person name="Takami H."/>
        </authorList>
    </citation>
    <scope>NUCLEOTIDE SEQUENCE</scope>
    <source>
        <strain evidence="8">Expedition CK06-06</strain>
    </source>
</reference>
<organism evidence="8">
    <name type="scientific">marine sediment metagenome</name>
    <dbReference type="NCBI Taxonomy" id="412755"/>
    <lineage>
        <taxon>unclassified sequences</taxon>
        <taxon>metagenomes</taxon>
        <taxon>ecological metagenomes</taxon>
    </lineage>
</organism>
<dbReference type="PANTHER" id="PTHR30620">
    <property type="entry name" value="PERIPLASMIC BETA-GLUCOSIDASE-RELATED"/>
    <property type="match status" value="1"/>
</dbReference>
<evidence type="ECO:0000256" key="4">
    <source>
        <dbReference type="ARBA" id="ARBA00022729"/>
    </source>
</evidence>
<dbReference type="AlphaFoldDB" id="X1BWK4"/>
<accession>X1BWK4</accession>
<evidence type="ECO:0000256" key="2">
    <source>
        <dbReference type="ARBA" id="ARBA00005336"/>
    </source>
</evidence>
<evidence type="ECO:0000256" key="1">
    <source>
        <dbReference type="ARBA" id="ARBA00000448"/>
    </source>
</evidence>
<dbReference type="SUPFAM" id="SSF52279">
    <property type="entry name" value="Beta-D-glucan exohydrolase, C-terminal domain"/>
    <property type="match status" value="1"/>
</dbReference>
<dbReference type="GO" id="GO:0009251">
    <property type="term" value="P:glucan catabolic process"/>
    <property type="evidence" value="ECO:0007669"/>
    <property type="project" value="TreeGrafter"/>
</dbReference>
<evidence type="ECO:0000256" key="6">
    <source>
        <dbReference type="ARBA" id="ARBA00023295"/>
    </source>
</evidence>
<keyword evidence="6" id="KW-0326">Glycosidase</keyword>
<keyword evidence="5" id="KW-0378">Hydrolase</keyword>
<dbReference type="InterPro" id="IPR002772">
    <property type="entry name" value="Glyco_hydro_3_C"/>
</dbReference>
<gene>
    <name evidence="8" type="ORF">S01H4_29116</name>
</gene>